<dbReference type="EMBL" id="SEOL01000008">
    <property type="protein sequence ID" value="MBL0849236.1"/>
    <property type="molecule type" value="Genomic_DNA"/>
</dbReference>
<keyword evidence="1" id="KW-0812">Transmembrane</keyword>
<organism evidence="2 3">
    <name type="scientific">Candidatus Liberibacter ctenarytainae</name>
    <dbReference type="NCBI Taxonomy" id="2020335"/>
    <lineage>
        <taxon>Bacteria</taxon>
        <taxon>Pseudomonadati</taxon>
        <taxon>Pseudomonadota</taxon>
        <taxon>Alphaproteobacteria</taxon>
        <taxon>Hyphomicrobiales</taxon>
        <taxon>Rhizobiaceae</taxon>
        <taxon>Liberibacter</taxon>
    </lineage>
</organism>
<gene>
    <name evidence="2" type="ORF">EU981_04085</name>
</gene>
<evidence type="ECO:0000256" key="1">
    <source>
        <dbReference type="SAM" id="Phobius"/>
    </source>
</evidence>
<feature type="transmembrane region" description="Helical" evidence="1">
    <location>
        <begin position="89"/>
        <end position="107"/>
    </location>
</feature>
<evidence type="ECO:0000313" key="3">
    <source>
        <dbReference type="Proteomes" id="UP000736856"/>
    </source>
</evidence>
<comment type="caution">
    <text evidence="2">The sequence shown here is derived from an EMBL/GenBank/DDBJ whole genome shotgun (WGS) entry which is preliminary data.</text>
</comment>
<keyword evidence="1" id="KW-0472">Membrane</keyword>
<keyword evidence="1" id="KW-1133">Transmembrane helix</keyword>
<name>A0A937DJA7_9HYPH</name>
<protein>
    <submittedName>
        <fullName evidence="2">Uncharacterized protein</fullName>
    </submittedName>
</protein>
<reference evidence="2" key="1">
    <citation type="submission" date="2019-02" db="EMBL/GenBank/DDBJ databases">
        <title>A novel Candidatus Liberibacter species associated with the New Zealand native fuchsia psyllid, Ctenarytaina fuchsiae.</title>
        <authorList>
            <person name="Thompson S.M."/>
            <person name="Jorgensen N."/>
            <person name="David C."/>
            <person name="Bulman S.R."/>
            <person name="Smith G.R."/>
        </authorList>
    </citation>
    <scope>NUCLEOTIDE SEQUENCE</scope>
    <source>
        <strain evidence="2">Oxford</strain>
    </source>
</reference>
<proteinExistence type="predicted"/>
<feature type="transmembrane region" description="Helical" evidence="1">
    <location>
        <begin position="53"/>
        <end position="80"/>
    </location>
</feature>
<dbReference type="AlphaFoldDB" id="A0A937DJA7"/>
<dbReference type="Proteomes" id="UP000736856">
    <property type="component" value="Unassembled WGS sequence"/>
</dbReference>
<feature type="transmembrane region" description="Helical" evidence="1">
    <location>
        <begin position="21"/>
        <end position="41"/>
    </location>
</feature>
<sequence length="139" mass="15879">MFSIKRFKRAWRGEESLSYTFWFFTAIDMIFTGACFCILFSMHDYITMPAMNIATAITIIVLGLATDICTGYTTGIYLFIANKFYHDTVWAKVILGIAICRIVYMFVLAAFSSVYAIDMIVVCISTGVVAYRRMIYLNK</sequence>
<accession>A0A937DJA7</accession>
<feature type="transmembrane region" description="Helical" evidence="1">
    <location>
        <begin position="113"/>
        <end position="131"/>
    </location>
</feature>
<evidence type="ECO:0000313" key="2">
    <source>
        <dbReference type="EMBL" id="MBL0849236.1"/>
    </source>
</evidence>